<dbReference type="Proteomes" id="UP000196587">
    <property type="component" value="Unassembled WGS sequence"/>
</dbReference>
<protein>
    <submittedName>
        <fullName evidence="1">Uncharacterized protein</fullName>
    </submittedName>
</protein>
<name>A0A1Y4JQP6_9BACE</name>
<accession>A0A1Y4JQP6</accession>
<evidence type="ECO:0000313" key="2">
    <source>
        <dbReference type="Proteomes" id="UP000196587"/>
    </source>
</evidence>
<gene>
    <name evidence="1" type="ORF">B5F24_14785</name>
</gene>
<evidence type="ECO:0000313" key="1">
    <source>
        <dbReference type="EMBL" id="OUP32371.1"/>
    </source>
</evidence>
<sequence>MNDNFRHYVIDALSFYHKGTIIHKIIPFPMNYLQKYGMEIPIKDIIQQKLPQFIYIALIFYLTLHAKIVNSN</sequence>
<organism evidence="1 2">
    <name type="scientific">Bacteroides clarus</name>
    <dbReference type="NCBI Taxonomy" id="626929"/>
    <lineage>
        <taxon>Bacteria</taxon>
        <taxon>Pseudomonadati</taxon>
        <taxon>Bacteroidota</taxon>
        <taxon>Bacteroidia</taxon>
        <taxon>Bacteroidales</taxon>
        <taxon>Bacteroidaceae</taxon>
        <taxon>Bacteroides</taxon>
    </lineage>
</organism>
<dbReference type="EMBL" id="NFKE01000013">
    <property type="protein sequence ID" value="OUP32371.1"/>
    <property type="molecule type" value="Genomic_DNA"/>
</dbReference>
<comment type="caution">
    <text evidence="1">The sequence shown here is derived from an EMBL/GenBank/DDBJ whole genome shotgun (WGS) entry which is preliminary data.</text>
</comment>
<dbReference type="AlphaFoldDB" id="A0A1Y4JQP6"/>
<reference evidence="2" key="1">
    <citation type="submission" date="2017-04" db="EMBL/GenBank/DDBJ databases">
        <title>Function of individual gut microbiota members based on whole genome sequencing of pure cultures obtained from chicken caecum.</title>
        <authorList>
            <person name="Medvecky M."/>
            <person name="Cejkova D."/>
            <person name="Polansky O."/>
            <person name="Karasova D."/>
            <person name="Kubasova T."/>
            <person name="Cizek A."/>
            <person name="Rychlik I."/>
        </authorList>
    </citation>
    <scope>NUCLEOTIDE SEQUENCE [LARGE SCALE GENOMIC DNA]</scope>
    <source>
        <strain evidence="2">An189</strain>
    </source>
</reference>
<proteinExistence type="predicted"/>